<organism evidence="2">
    <name type="scientific">Cacopsylla melanoneura</name>
    <dbReference type="NCBI Taxonomy" id="428564"/>
    <lineage>
        <taxon>Eukaryota</taxon>
        <taxon>Metazoa</taxon>
        <taxon>Ecdysozoa</taxon>
        <taxon>Arthropoda</taxon>
        <taxon>Hexapoda</taxon>
        <taxon>Insecta</taxon>
        <taxon>Pterygota</taxon>
        <taxon>Neoptera</taxon>
        <taxon>Paraneoptera</taxon>
        <taxon>Hemiptera</taxon>
        <taxon>Sternorrhyncha</taxon>
        <taxon>Psylloidea</taxon>
        <taxon>Psyllidae</taxon>
        <taxon>Psyllinae</taxon>
        <taxon>Cacopsylla</taxon>
    </lineage>
</organism>
<evidence type="ECO:0000313" key="2">
    <source>
        <dbReference type="EMBL" id="CAG6611012.1"/>
    </source>
</evidence>
<accession>A0A8D8LS56</accession>
<evidence type="ECO:0000256" key="1">
    <source>
        <dbReference type="SAM" id="Phobius"/>
    </source>
</evidence>
<keyword evidence="1" id="KW-1133">Transmembrane helix</keyword>
<protein>
    <submittedName>
        <fullName evidence="2">Uncharacterized protein</fullName>
    </submittedName>
</protein>
<feature type="transmembrane region" description="Helical" evidence="1">
    <location>
        <begin position="39"/>
        <end position="64"/>
    </location>
</feature>
<name>A0A8D8LS56_9HEMI</name>
<keyword evidence="1" id="KW-0472">Membrane</keyword>
<sequence>MSVCGWCISRLAGGDRSSPLELESLGDLLVFRLRGLAPVSLVTITVLTVLTLPASSALVPVFVWSSVSMSELLITSKIPMFVLSGLRAPMSYTVLFTALGPEPTALVDFSKLFA</sequence>
<dbReference type="AlphaFoldDB" id="A0A8D8LS56"/>
<keyword evidence="1" id="KW-0812">Transmembrane</keyword>
<dbReference type="EMBL" id="HBUF01020427">
    <property type="protein sequence ID" value="CAG6611012.1"/>
    <property type="molecule type" value="Transcribed_RNA"/>
</dbReference>
<proteinExistence type="predicted"/>
<reference evidence="2" key="1">
    <citation type="submission" date="2021-05" db="EMBL/GenBank/DDBJ databases">
        <authorList>
            <person name="Alioto T."/>
            <person name="Alioto T."/>
            <person name="Gomez Garrido J."/>
        </authorList>
    </citation>
    <scope>NUCLEOTIDE SEQUENCE</scope>
</reference>